<dbReference type="Pfam" id="PF17853">
    <property type="entry name" value="GGDEF_2"/>
    <property type="match status" value="1"/>
</dbReference>
<evidence type="ECO:0000256" key="2">
    <source>
        <dbReference type="ARBA" id="ARBA00018672"/>
    </source>
</evidence>
<evidence type="ECO:0000259" key="11">
    <source>
        <dbReference type="PROSITE" id="PS01124"/>
    </source>
</evidence>
<dbReference type="InterPro" id="IPR051552">
    <property type="entry name" value="HptR"/>
</dbReference>
<dbReference type="EMBL" id="QGQD01000118">
    <property type="protein sequence ID" value="TLC97564.1"/>
    <property type="molecule type" value="Genomic_DNA"/>
</dbReference>
<evidence type="ECO:0000256" key="9">
    <source>
        <dbReference type="ARBA" id="ARBA00024867"/>
    </source>
</evidence>
<dbReference type="CDD" id="cd17536">
    <property type="entry name" value="REC_YesN-like"/>
    <property type="match status" value="1"/>
</dbReference>
<gene>
    <name evidence="13" type="ORF">DSM106044_05647</name>
</gene>
<dbReference type="AlphaFoldDB" id="A0A4U8PYW3"/>
<evidence type="ECO:0000313" key="13">
    <source>
        <dbReference type="EMBL" id="TLC97564.1"/>
    </source>
</evidence>
<dbReference type="SMART" id="SM00342">
    <property type="entry name" value="HTH_ARAC"/>
    <property type="match status" value="1"/>
</dbReference>
<dbReference type="SMART" id="SM00448">
    <property type="entry name" value="REC"/>
    <property type="match status" value="1"/>
</dbReference>
<dbReference type="PANTHER" id="PTHR42713:SF3">
    <property type="entry name" value="TRANSCRIPTIONAL REGULATORY PROTEIN HPTR"/>
    <property type="match status" value="1"/>
</dbReference>
<dbReference type="InterPro" id="IPR009057">
    <property type="entry name" value="Homeodomain-like_sf"/>
</dbReference>
<evidence type="ECO:0000256" key="4">
    <source>
        <dbReference type="ARBA" id="ARBA00022553"/>
    </source>
</evidence>
<name>A0A4U8PYW3_9FIRM</name>
<keyword evidence="7" id="KW-0238">DNA-binding</keyword>
<accession>A0A4U8PYW3</accession>
<evidence type="ECO:0000313" key="14">
    <source>
        <dbReference type="Proteomes" id="UP000306509"/>
    </source>
</evidence>
<sequence length="505" mass="57909">MYRVLIVDDEPFVIEGMKTAIDWTGFNFEICCSTTNPLHALEYLENNPVDLLITDISMPQMDGLELIQRVRKINSLISILVLSAYDNFEYVRTAMRHGAENYLLKPLNPDELGESISRIVSHLKERSTLSNTYGSMMLTFRSIFTESWVKGSLSEDEFITRAQMLGVNLYLNNYTVMIFTADTGISQTTEKMSHLFDYLLSLFVGTYISHFYFETPSRLVCIISNPTTELPLDSLLSELENARVILNFPFFVSTGNTVNNYEDVSISYRNAKKYLFLQYTKMSSFIYQDMDLPITSLNVIEQDYTDITEQEYLSQVTGLLDKALDPSKHIPCILSVLSWCTSQTSTDLQPHASMIELLKCLKPEIQNNADMISYLHTFIHTGYEVLSQKQLLQTASYPCVDAVINAVHEFSDKDISLKTLAAKLNMHPSYLGNIFHQQTGFYFNDYLNDERLKYAAGLLENSDMKLKDIVDKAGFSSQTYFNRLFKRRYGAPPNAYRRELRAKKL</sequence>
<dbReference type="Pfam" id="PF12833">
    <property type="entry name" value="HTH_18"/>
    <property type="match status" value="1"/>
</dbReference>
<keyword evidence="3" id="KW-0963">Cytoplasm</keyword>
<dbReference type="Proteomes" id="UP000306509">
    <property type="component" value="Unassembled WGS sequence"/>
</dbReference>
<organism evidence="13 14">
    <name type="scientific">Robinsoniella peoriensis</name>
    <dbReference type="NCBI Taxonomy" id="180332"/>
    <lineage>
        <taxon>Bacteria</taxon>
        <taxon>Bacillati</taxon>
        <taxon>Bacillota</taxon>
        <taxon>Clostridia</taxon>
        <taxon>Lachnospirales</taxon>
        <taxon>Lachnospiraceae</taxon>
        <taxon>Robinsoniella</taxon>
    </lineage>
</organism>
<dbReference type="PANTHER" id="PTHR42713">
    <property type="entry name" value="HISTIDINE KINASE-RELATED"/>
    <property type="match status" value="1"/>
</dbReference>
<feature type="modified residue" description="4-aspartylphosphate" evidence="10">
    <location>
        <position position="55"/>
    </location>
</feature>
<proteinExistence type="predicted"/>
<dbReference type="RefSeq" id="WP_138004222.1">
    <property type="nucleotide sequence ID" value="NZ_QGQD01000118.1"/>
</dbReference>
<dbReference type="InterPro" id="IPR020449">
    <property type="entry name" value="Tscrpt_reg_AraC-type_HTH"/>
</dbReference>
<dbReference type="PROSITE" id="PS50110">
    <property type="entry name" value="RESPONSE_REGULATORY"/>
    <property type="match status" value="1"/>
</dbReference>
<keyword evidence="4 10" id="KW-0597">Phosphoprotein</keyword>
<comment type="subcellular location">
    <subcellularLocation>
        <location evidence="1">Cytoplasm</location>
    </subcellularLocation>
</comment>
<feature type="domain" description="Response regulatory" evidence="12">
    <location>
        <begin position="3"/>
        <end position="120"/>
    </location>
</feature>
<evidence type="ECO:0000259" key="12">
    <source>
        <dbReference type="PROSITE" id="PS50110"/>
    </source>
</evidence>
<dbReference type="GO" id="GO:0043565">
    <property type="term" value="F:sequence-specific DNA binding"/>
    <property type="evidence" value="ECO:0007669"/>
    <property type="project" value="InterPro"/>
</dbReference>
<keyword evidence="8" id="KW-0804">Transcription</keyword>
<dbReference type="GO" id="GO:0003700">
    <property type="term" value="F:DNA-binding transcription factor activity"/>
    <property type="evidence" value="ECO:0007669"/>
    <property type="project" value="InterPro"/>
</dbReference>
<dbReference type="GO" id="GO:0000160">
    <property type="term" value="P:phosphorelay signal transduction system"/>
    <property type="evidence" value="ECO:0007669"/>
    <property type="project" value="UniProtKB-KW"/>
</dbReference>
<evidence type="ECO:0000256" key="6">
    <source>
        <dbReference type="ARBA" id="ARBA00023015"/>
    </source>
</evidence>
<dbReference type="SUPFAM" id="SSF46689">
    <property type="entry name" value="Homeodomain-like"/>
    <property type="match status" value="1"/>
</dbReference>
<dbReference type="GO" id="GO:0005737">
    <property type="term" value="C:cytoplasm"/>
    <property type="evidence" value="ECO:0007669"/>
    <property type="project" value="UniProtKB-SubCell"/>
</dbReference>
<evidence type="ECO:0000256" key="5">
    <source>
        <dbReference type="ARBA" id="ARBA00023012"/>
    </source>
</evidence>
<reference evidence="13 14" key="1">
    <citation type="journal article" date="2019" name="Anaerobe">
        <title>Detection of Robinsoniella peoriensis in multiple bone samples of a trauma patient.</title>
        <authorList>
            <person name="Schrottner P."/>
            <person name="Hartwich K."/>
            <person name="Bunk B."/>
            <person name="Schober I."/>
            <person name="Helbig S."/>
            <person name="Rudolph W.W."/>
            <person name="Gunzer F."/>
        </authorList>
    </citation>
    <scope>NUCLEOTIDE SEQUENCE [LARGE SCALE GENOMIC DNA]</scope>
    <source>
        <strain evidence="13 14">DSM 106044</strain>
    </source>
</reference>
<dbReference type="InterPro" id="IPR001789">
    <property type="entry name" value="Sig_transdc_resp-reg_receiver"/>
</dbReference>
<dbReference type="SUPFAM" id="SSF52172">
    <property type="entry name" value="CheY-like"/>
    <property type="match status" value="1"/>
</dbReference>
<keyword evidence="5" id="KW-0902">Two-component regulatory system</keyword>
<keyword evidence="6" id="KW-0805">Transcription regulation</keyword>
<evidence type="ECO:0000256" key="7">
    <source>
        <dbReference type="ARBA" id="ARBA00023125"/>
    </source>
</evidence>
<dbReference type="InterPro" id="IPR041522">
    <property type="entry name" value="CdaR_GGDEF"/>
</dbReference>
<dbReference type="InterPro" id="IPR011006">
    <property type="entry name" value="CheY-like_superfamily"/>
</dbReference>
<dbReference type="Gene3D" id="3.40.50.2300">
    <property type="match status" value="1"/>
</dbReference>
<dbReference type="PROSITE" id="PS01124">
    <property type="entry name" value="HTH_ARAC_FAMILY_2"/>
    <property type="match status" value="1"/>
</dbReference>
<evidence type="ECO:0000256" key="3">
    <source>
        <dbReference type="ARBA" id="ARBA00022490"/>
    </source>
</evidence>
<comment type="function">
    <text evidence="9">May play the central regulatory role in sporulation. It may be an element of the effector pathway responsible for the activation of sporulation genes in response to nutritional stress. Spo0A may act in concert with spo0H (a sigma factor) to control the expression of some genes that are critical to the sporulation process.</text>
</comment>
<dbReference type="Pfam" id="PF00072">
    <property type="entry name" value="Response_reg"/>
    <property type="match status" value="1"/>
</dbReference>
<dbReference type="STRING" id="180332.GCA_000797495_03003"/>
<evidence type="ECO:0000256" key="8">
    <source>
        <dbReference type="ARBA" id="ARBA00023163"/>
    </source>
</evidence>
<dbReference type="PRINTS" id="PR00032">
    <property type="entry name" value="HTHARAC"/>
</dbReference>
<evidence type="ECO:0000256" key="10">
    <source>
        <dbReference type="PROSITE-ProRule" id="PRU00169"/>
    </source>
</evidence>
<protein>
    <recommendedName>
        <fullName evidence="2">Stage 0 sporulation protein A homolog</fullName>
    </recommendedName>
</protein>
<feature type="domain" description="HTH araC/xylS-type" evidence="11">
    <location>
        <begin position="401"/>
        <end position="499"/>
    </location>
</feature>
<keyword evidence="14" id="KW-1185">Reference proteome</keyword>
<evidence type="ECO:0000256" key="1">
    <source>
        <dbReference type="ARBA" id="ARBA00004496"/>
    </source>
</evidence>
<dbReference type="Gene3D" id="1.10.10.60">
    <property type="entry name" value="Homeodomain-like"/>
    <property type="match status" value="2"/>
</dbReference>
<dbReference type="InterPro" id="IPR018060">
    <property type="entry name" value="HTH_AraC"/>
</dbReference>
<comment type="caution">
    <text evidence="13">The sequence shown here is derived from an EMBL/GenBank/DDBJ whole genome shotgun (WGS) entry which is preliminary data.</text>
</comment>